<accession>A0A9P1PXC1</accession>
<gene>
    <name evidence="1" type="ORF">ERS137939_03243</name>
</gene>
<name>A0A9P1PXC1_YEREN</name>
<evidence type="ECO:0000313" key="1">
    <source>
        <dbReference type="EMBL" id="CNG10514.1"/>
    </source>
</evidence>
<proteinExistence type="predicted"/>
<dbReference type="AlphaFoldDB" id="A0A9P1PXC1"/>
<protein>
    <submittedName>
        <fullName evidence="1">Uncharacterized protein</fullName>
    </submittedName>
</protein>
<evidence type="ECO:0000313" key="2">
    <source>
        <dbReference type="Proteomes" id="UP000041356"/>
    </source>
</evidence>
<comment type="caution">
    <text evidence="1">The sequence shown here is derived from an EMBL/GenBank/DDBJ whole genome shotgun (WGS) entry which is preliminary data.</text>
</comment>
<dbReference type="EMBL" id="CPZF01000009">
    <property type="protein sequence ID" value="CNG10514.1"/>
    <property type="molecule type" value="Genomic_DNA"/>
</dbReference>
<organism evidence="1 2">
    <name type="scientific">Yersinia enterocolitica</name>
    <dbReference type="NCBI Taxonomy" id="630"/>
    <lineage>
        <taxon>Bacteria</taxon>
        <taxon>Pseudomonadati</taxon>
        <taxon>Pseudomonadota</taxon>
        <taxon>Gammaproteobacteria</taxon>
        <taxon>Enterobacterales</taxon>
        <taxon>Yersiniaceae</taxon>
        <taxon>Yersinia</taxon>
    </lineage>
</organism>
<dbReference type="Proteomes" id="UP000041356">
    <property type="component" value="Unassembled WGS sequence"/>
</dbReference>
<dbReference type="RefSeq" id="WP_042562430.1">
    <property type="nucleotide sequence ID" value="NZ_CP107093.1"/>
</dbReference>
<sequence length="100" mass="10990">MKTDSYFDNAVMNAAEELKSRGLIDFQISSTGTEMFTTVQDETFSAGDGDIAAAAEFGRSVLALIEKSYGKPLCMRMTQQDISMEKMSGVMSVRVEELTQ</sequence>
<reference evidence="1 2" key="1">
    <citation type="submission" date="2015-03" db="EMBL/GenBank/DDBJ databases">
        <authorList>
            <consortium name="Pathogen Informatics"/>
            <person name="Murphy D."/>
        </authorList>
    </citation>
    <scope>NUCLEOTIDE SEQUENCE [LARGE SCALE GENOMIC DNA]</scope>
    <source>
        <strain evidence="1 2">IP27818</strain>
    </source>
</reference>